<dbReference type="Pfam" id="PF14833">
    <property type="entry name" value="NAD_binding_11"/>
    <property type="match status" value="1"/>
</dbReference>
<keyword evidence="2" id="KW-0520">NAD</keyword>
<dbReference type="GO" id="GO:0008442">
    <property type="term" value="F:3-hydroxyisobutyrate dehydrogenase activity"/>
    <property type="evidence" value="ECO:0007669"/>
    <property type="project" value="UniProtKB-EC"/>
</dbReference>
<dbReference type="SUPFAM" id="SSF51735">
    <property type="entry name" value="NAD(P)-binding Rossmann-fold domains"/>
    <property type="match status" value="1"/>
</dbReference>
<evidence type="ECO:0000313" key="7">
    <source>
        <dbReference type="EMBL" id="TEW67504.1"/>
    </source>
</evidence>
<dbReference type="InterPro" id="IPR051265">
    <property type="entry name" value="HIBADH-related_NP60_sf"/>
</dbReference>
<dbReference type="InterPro" id="IPR006115">
    <property type="entry name" value="6PGDH_NADP-bd"/>
</dbReference>
<reference evidence="7" key="2">
    <citation type="submission" date="2019-03" db="EMBL/GenBank/DDBJ databases">
        <authorList>
            <person name="Yan Y.-Q."/>
            <person name="Du Z.-J."/>
        </authorList>
    </citation>
    <scope>NUCLEOTIDE SEQUENCE</scope>
    <source>
        <strain evidence="7">PP-F2FG21</strain>
    </source>
</reference>
<dbReference type="EMBL" id="SNQG01000002">
    <property type="protein sequence ID" value="TEW67504.1"/>
    <property type="molecule type" value="Genomic_DNA"/>
</dbReference>
<evidence type="ECO:0000313" key="8">
    <source>
        <dbReference type="Proteomes" id="UP000297248"/>
    </source>
</evidence>
<dbReference type="PANTHER" id="PTHR43580:SF2">
    <property type="entry name" value="CYTOKINE-LIKE NUCLEAR FACTOR N-PAC"/>
    <property type="match status" value="1"/>
</dbReference>
<dbReference type="OrthoDB" id="9786703at2"/>
<dbReference type="InterPro" id="IPR036291">
    <property type="entry name" value="NAD(P)-bd_dom_sf"/>
</dbReference>
<dbReference type="InterPro" id="IPR015815">
    <property type="entry name" value="HIBADH-related"/>
</dbReference>
<reference evidence="7 8" key="1">
    <citation type="journal article" date="2016" name="Int. J. Syst. Evol. Microbiol.">
        <title>Proposal of Mucilaginibacter phyllosphaerae sp. nov. isolated from the phyllosphere of Galium album.</title>
        <authorList>
            <person name="Aydogan E.L."/>
            <person name="Busse H.J."/>
            <person name="Moser G."/>
            <person name="Muller C."/>
            <person name="Kampfer P."/>
            <person name="Glaeser S.P."/>
        </authorList>
    </citation>
    <scope>NUCLEOTIDE SEQUENCE [LARGE SCALE GENOMIC DNA]</scope>
    <source>
        <strain evidence="7 8">PP-F2FG21</strain>
    </source>
</reference>
<feature type="domain" description="3-hydroxyisobutyrate dehydrogenase-like NAD-binding" evidence="5">
    <location>
        <begin position="168"/>
        <end position="283"/>
    </location>
</feature>
<accession>A0A4Y8AFF3</accession>
<dbReference type="InterPro" id="IPR013328">
    <property type="entry name" value="6PGD_dom2"/>
</dbReference>
<protein>
    <submittedName>
        <fullName evidence="6">3-hydroxyisobutyrate dehydrogenase</fullName>
        <ecNumber evidence="6">1.1.1.31</ecNumber>
    </submittedName>
    <submittedName>
        <fullName evidence="7">NAD(P)-dependent oxidoreductase</fullName>
    </submittedName>
</protein>
<name>A0A4Y8AFF3_9SPHI</name>
<dbReference type="PIRSF" id="PIRSF000103">
    <property type="entry name" value="HIBADH"/>
    <property type="match status" value="1"/>
</dbReference>
<comment type="caution">
    <text evidence="7">The sequence shown here is derived from an EMBL/GenBank/DDBJ whole genome shotgun (WGS) entry which is preliminary data.</text>
</comment>
<evidence type="ECO:0000256" key="2">
    <source>
        <dbReference type="ARBA" id="ARBA00023027"/>
    </source>
</evidence>
<dbReference type="EC" id="1.1.1.31" evidence="6"/>
<sequence>MTNTTKIGWIGLGLMGNPMSQQLLKAGYPVTVYNRHKDKEAALKEQGAETASSPKELLQQTDVVIIMVTDDQAIRDIFTGEDGLLKAGATDKIMINMSTVSPAISKEMAGLCKAQGLHYLDAPVSGSVKQAETAQLVIMVGGEAAAFEKAKPILEKIGKMVVNVGETGAGNSAKLAINTLLSFYTQGLAEAVILAKNNGIEPAVLLDLLGNAAIANPYTKLKGEAITNNNFKAAFSLKNIVKDLKLSKDIGLTTPLGQAALNTFEKASAKFGDEDLIAIYKYLDNTN</sequence>
<dbReference type="Proteomes" id="UP000583101">
    <property type="component" value="Unassembled WGS sequence"/>
</dbReference>
<evidence type="ECO:0000259" key="4">
    <source>
        <dbReference type="Pfam" id="PF03446"/>
    </source>
</evidence>
<dbReference type="SUPFAM" id="SSF48179">
    <property type="entry name" value="6-phosphogluconate dehydrogenase C-terminal domain-like"/>
    <property type="match status" value="1"/>
</dbReference>
<keyword evidence="9" id="KW-1185">Reference proteome</keyword>
<dbReference type="RefSeq" id="WP_134335556.1">
    <property type="nucleotide sequence ID" value="NZ_BMCZ01000004.1"/>
</dbReference>
<gene>
    <name evidence="7" type="ORF">E2R65_05815</name>
    <name evidence="6" type="ORF">GGR35_001459</name>
</gene>
<dbReference type="Pfam" id="PF03446">
    <property type="entry name" value="NAD_binding_2"/>
    <property type="match status" value="1"/>
</dbReference>
<dbReference type="Proteomes" id="UP000297248">
    <property type="component" value="Unassembled WGS sequence"/>
</dbReference>
<dbReference type="EMBL" id="JACIEG010000002">
    <property type="protein sequence ID" value="MBB3968867.1"/>
    <property type="molecule type" value="Genomic_DNA"/>
</dbReference>
<dbReference type="GO" id="GO:0051287">
    <property type="term" value="F:NAD binding"/>
    <property type="evidence" value="ECO:0007669"/>
    <property type="project" value="InterPro"/>
</dbReference>
<dbReference type="AlphaFoldDB" id="A0A4Y8AFF3"/>
<dbReference type="Gene3D" id="1.10.1040.10">
    <property type="entry name" value="N-(1-d-carboxylethyl)-l-norvaline Dehydrogenase, domain 2"/>
    <property type="match status" value="1"/>
</dbReference>
<dbReference type="InterPro" id="IPR008927">
    <property type="entry name" value="6-PGluconate_DH-like_C_sf"/>
</dbReference>
<keyword evidence="1 6" id="KW-0560">Oxidoreductase</keyword>
<dbReference type="GO" id="GO:0050661">
    <property type="term" value="F:NADP binding"/>
    <property type="evidence" value="ECO:0007669"/>
    <property type="project" value="InterPro"/>
</dbReference>
<evidence type="ECO:0000313" key="9">
    <source>
        <dbReference type="Proteomes" id="UP000583101"/>
    </source>
</evidence>
<proteinExistence type="predicted"/>
<dbReference type="Gene3D" id="3.40.50.720">
    <property type="entry name" value="NAD(P)-binding Rossmann-like Domain"/>
    <property type="match status" value="1"/>
</dbReference>
<feature type="active site" evidence="3">
    <location>
        <position position="174"/>
    </location>
</feature>
<dbReference type="InterPro" id="IPR029154">
    <property type="entry name" value="HIBADH-like_NADP-bd"/>
</dbReference>
<reference evidence="6 9" key="3">
    <citation type="submission" date="2020-08" db="EMBL/GenBank/DDBJ databases">
        <title>Genomic Encyclopedia of Type Strains, Phase IV (KMG-IV): sequencing the most valuable type-strain genomes for metagenomic binning, comparative biology and taxonomic classification.</title>
        <authorList>
            <person name="Goeker M."/>
        </authorList>
    </citation>
    <scope>NUCLEOTIDE SEQUENCE [LARGE SCALE GENOMIC DNA]</scope>
    <source>
        <strain evidence="6 9">DSM 100995</strain>
    </source>
</reference>
<feature type="domain" description="6-phosphogluconate dehydrogenase NADP-binding" evidence="4">
    <location>
        <begin position="6"/>
        <end position="165"/>
    </location>
</feature>
<dbReference type="PANTHER" id="PTHR43580">
    <property type="entry name" value="OXIDOREDUCTASE GLYR1-RELATED"/>
    <property type="match status" value="1"/>
</dbReference>
<evidence type="ECO:0000256" key="3">
    <source>
        <dbReference type="PIRSR" id="PIRSR000103-1"/>
    </source>
</evidence>
<organism evidence="7 8">
    <name type="scientific">Mucilaginibacter phyllosphaerae</name>
    <dbReference type="NCBI Taxonomy" id="1812349"/>
    <lineage>
        <taxon>Bacteria</taxon>
        <taxon>Pseudomonadati</taxon>
        <taxon>Bacteroidota</taxon>
        <taxon>Sphingobacteriia</taxon>
        <taxon>Sphingobacteriales</taxon>
        <taxon>Sphingobacteriaceae</taxon>
        <taxon>Mucilaginibacter</taxon>
    </lineage>
</organism>
<evidence type="ECO:0000256" key="1">
    <source>
        <dbReference type="ARBA" id="ARBA00023002"/>
    </source>
</evidence>
<evidence type="ECO:0000259" key="5">
    <source>
        <dbReference type="Pfam" id="PF14833"/>
    </source>
</evidence>
<evidence type="ECO:0000313" key="6">
    <source>
        <dbReference type="EMBL" id="MBB3968867.1"/>
    </source>
</evidence>